<accession>A0A1V6MWG4</accession>
<dbReference type="EMBL" id="MPOH02000008">
    <property type="protein sequence ID" value="OQD56779.1"/>
    <property type="molecule type" value="Genomic_DNA"/>
</dbReference>
<proteinExistence type="predicted"/>
<dbReference type="Proteomes" id="UP000184286">
    <property type="component" value="Unassembled WGS sequence"/>
</dbReference>
<comment type="caution">
    <text evidence="2">The sequence shown here is derived from an EMBL/GenBank/DDBJ whole genome shotgun (WGS) entry which is preliminary data.</text>
</comment>
<dbReference type="AlphaFoldDB" id="A0A1V6MWG4"/>
<protein>
    <submittedName>
        <fullName evidence="2">Uncharacterized protein</fullName>
    </submittedName>
</protein>
<sequence>MDNTGGTISLFITLIESAAPHRTDFTHLAQTGPGGARRPKAVFRARTLPPPRTLPRAYWCTRAVNEGRCRASASDVRQSGSTGRPAAAQRA</sequence>
<name>A0A1V6MWG4_9ACTN</name>
<reference evidence="2 3" key="2">
    <citation type="submission" date="2017-02" db="EMBL/GenBank/DDBJ databases">
        <title>Draft genome sequence of Streptomyces phaeoluteigriseus type strain DSM41896.</title>
        <authorList>
            <person name="Salih T.S."/>
            <person name="Algora Gallardo L."/>
            <person name="Melo Santos T."/>
            <person name="Filgueira Martinez S."/>
            <person name="Herron P.R."/>
        </authorList>
    </citation>
    <scope>NUCLEOTIDE SEQUENCE [LARGE SCALE GENOMIC DNA]</scope>
    <source>
        <strain evidence="2 3">DSM 41896</strain>
    </source>
</reference>
<evidence type="ECO:0000256" key="1">
    <source>
        <dbReference type="SAM" id="MobiDB-lite"/>
    </source>
</evidence>
<evidence type="ECO:0000313" key="2">
    <source>
        <dbReference type="EMBL" id="OQD56779.1"/>
    </source>
</evidence>
<organism evidence="2 3">
    <name type="scientific">Streptomyces phaeoluteigriseus</name>
    <dbReference type="NCBI Taxonomy" id="114686"/>
    <lineage>
        <taxon>Bacteria</taxon>
        <taxon>Bacillati</taxon>
        <taxon>Actinomycetota</taxon>
        <taxon>Actinomycetes</taxon>
        <taxon>Kitasatosporales</taxon>
        <taxon>Streptomycetaceae</taxon>
        <taxon>Streptomyces</taxon>
        <taxon>Streptomyces aurantiacus group</taxon>
    </lineage>
</organism>
<feature type="region of interest" description="Disordered" evidence="1">
    <location>
        <begin position="70"/>
        <end position="91"/>
    </location>
</feature>
<gene>
    <name evidence="2" type="ORF">BM536_007370</name>
</gene>
<evidence type="ECO:0000313" key="3">
    <source>
        <dbReference type="Proteomes" id="UP000184286"/>
    </source>
</evidence>
<reference evidence="3" key="1">
    <citation type="submission" date="2016-11" db="EMBL/GenBank/DDBJ databases">
        <authorList>
            <person name="Schniete J.K."/>
            <person name="Salih T."/>
            <person name="Algora Gallardo L."/>
            <person name="Martinez Fernandez S."/>
            <person name="Herron P.R."/>
        </authorList>
    </citation>
    <scope>NUCLEOTIDE SEQUENCE [LARGE SCALE GENOMIC DNA]</scope>
    <source>
        <strain evidence="3">DSM 41896</strain>
    </source>
</reference>